<feature type="transmembrane region" description="Helical" evidence="7">
    <location>
        <begin position="367"/>
        <end position="387"/>
    </location>
</feature>
<feature type="transmembrane region" description="Helical" evidence="7">
    <location>
        <begin position="74"/>
        <end position="99"/>
    </location>
</feature>
<reference evidence="9 10" key="1">
    <citation type="submission" date="2019-02" db="EMBL/GenBank/DDBJ databases">
        <title>Investigation of anaerobic lignin degradation for improved lignocellulosic biofuels.</title>
        <authorList>
            <person name="Deangelis K."/>
        </authorList>
    </citation>
    <scope>NUCLEOTIDE SEQUENCE [LARGE SCALE GENOMIC DNA]</scope>
    <source>
        <strain evidence="9 10">159R</strain>
    </source>
</reference>
<feature type="transmembrane region" description="Helical" evidence="7">
    <location>
        <begin position="204"/>
        <end position="223"/>
    </location>
</feature>
<keyword evidence="10" id="KW-1185">Reference proteome</keyword>
<evidence type="ECO:0000256" key="4">
    <source>
        <dbReference type="ARBA" id="ARBA00022692"/>
    </source>
</evidence>
<feature type="transmembrane region" description="Helical" evidence="7">
    <location>
        <begin position="298"/>
        <end position="324"/>
    </location>
</feature>
<dbReference type="GO" id="GO:0005886">
    <property type="term" value="C:plasma membrane"/>
    <property type="evidence" value="ECO:0007669"/>
    <property type="project" value="UniProtKB-SubCell"/>
</dbReference>
<dbReference type="InterPro" id="IPR020846">
    <property type="entry name" value="MFS_dom"/>
</dbReference>
<accession>A0A4R1N7S8</accession>
<proteinExistence type="predicted"/>
<evidence type="ECO:0000259" key="8">
    <source>
        <dbReference type="PROSITE" id="PS50850"/>
    </source>
</evidence>
<evidence type="ECO:0000313" key="10">
    <source>
        <dbReference type="Proteomes" id="UP000294555"/>
    </source>
</evidence>
<dbReference type="Proteomes" id="UP000294555">
    <property type="component" value="Unassembled WGS sequence"/>
</dbReference>
<evidence type="ECO:0000256" key="5">
    <source>
        <dbReference type="ARBA" id="ARBA00022989"/>
    </source>
</evidence>
<keyword evidence="3" id="KW-1003">Cell membrane</keyword>
<feature type="transmembrane region" description="Helical" evidence="7">
    <location>
        <begin position="336"/>
        <end position="361"/>
    </location>
</feature>
<feature type="transmembrane region" description="Helical" evidence="7">
    <location>
        <begin position="105"/>
        <end position="125"/>
    </location>
</feature>
<dbReference type="EMBL" id="SJOI01000001">
    <property type="protein sequence ID" value="TCL02589.1"/>
    <property type="molecule type" value="Genomic_DNA"/>
</dbReference>
<evidence type="ECO:0000256" key="7">
    <source>
        <dbReference type="SAM" id="Phobius"/>
    </source>
</evidence>
<feature type="domain" description="Major facilitator superfamily (MFS) profile" evidence="8">
    <location>
        <begin position="1"/>
        <end position="390"/>
    </location>
</feature>
<name>A0A4R1N7S8_9GAMM</name>
<feature type="transmembrane region" description="Helical" evidence="7">
    <location>
        <begin position="44"/>
        <end position="62"/>
    </location>
</feature>
<evidence type="ECO:0000313" key="9">
    <source>
        <dbReference type="EMBL" id="TCL02589.1"/>
    </source>
</evidence>
<evidence type="ECO:0000256" key="1">
    <source>
        <dbReference type="ARBA" id="ARBA00004651"/>
    </source>
</evidence>
<keyword evidence="6 7" id="KW-0472">Membrane</keyword>
<keyword evidence="5 7" id="KW-1133">Transmembrane helix</keyword>
<dbReference type="InterPro" id="IPR036259">
    <property type="entry name" value="MFS_trans_sf"/>
</dbReference>
<dbReference type="InterPro" id="IPR011701">
    <property type="entry name" value="MFS"/>
</dbReference>
<keyword evidence="2" id="KW-0813">Transport</keyword>
<sequence>MLGQRASFWVAAAVVAHTIWTSAAPAMTYPLYAVEWGLNTTQTAAIFAIYPIVVVGMLICFGDISDYIGRRTTMLLGLAASFLGVMLFAVAPDLLWIYIGRGFMGIGVGLSAGPATAAMIEFSAAGQAKKASAITTVAQSAGLALATLIGGALIEYAPLPTRLNFWLLLVIIALIFGAAWFLPRHTSAEAKGRWRPKTPAIPRELLPVFISSAAAVSSAYAIGALGLSLGAQIARDLIGSGNVLLNGATLAVFAFSSGATGLVAKGLASRPAITLGVVASASGMGLLAWSVAEHSLAIFMAFLMMAGMAYCLMFMGGLGLINMYAPTHHRGGTLSALYLVAYLVQGGFALTLGSVAAHWSLATAIDAGAVVILLVSLFGVFSVLLGARTRALA</sequence>
<dbReference type="Pfam" id="PF07690">
    <property type="entry name" value="MFS_1"/>
    <property type="match status" value="1"/>
</dbReference>
<feature type="transmembrane region" description="Helical" evidence="7">
    <location>
        <begin position="137"/>
        <end position="157"/>
    </location>
</feature>
<keyword evidence="4 7" id="KW-0812">Transmembrane</keyword>
<evidence type="ECO:0000256" key="6">
    <source>
        <dbReference type="ARBA" id="ARBA00023136"/>
    </source>
</evidence>
<gene>
    <name evidence="9" type="ORF">EZJ58_0612</name>
</gene>
<dbReference type="AlphaFoldDB" id="A0A4R1N7S8"/>
<comment type="caution">
    <text evidence="9">The sequence shown here is derived from an EMBL/GenBank/DDBJ whole genome shotgun (WGS) entry which is preliminary data.</text>
</comment>
<protein>
    <submittedName>
        <fullName evidence="9">Putative MFS family arabinose efflux permease</fullName>
    </submittedName>
</protein>
<dbReference type="PANTHER" id="PTHR23517">
    <property type="entry name" value="RESISTANCE PROTEIN MDTM, PUTATIVE-RELATED-RELATED"/>
    <property type="match status" value="1"/>
</dbReference>
<dbReference type="InterPro" id="IPR050171">
    <property type="entry name" value="MFS_Transporters"/>
</dbReference>
<evidence type="ECO:0000256" key="2">
    <source>
        <dbReference type="ARBA" id="ARBA00022448"/>
    </source>
</evidence>
<feature type="transmembrane region" description="Helical" evidence="7">
    <location>
        <begin position="243"/>
        <end position="264"/>
    </location>
</feature>
<dbReference type="Gene3D" id="1.20.1250.20">
    <property type="entry name" value="MFS general substrate transporter like domains"/>
    <property type="match status" value="1"/>
</dbReference>
<feature type="transmembrane region" description="Helical" evidence="7">
    <location>
        <begin position="163"/>
        <end position="183"/>
    </location>
</feature>
<dbReference type="PANTHER" id="PTHR23517:SF13">
    <property type="entry name" value="MAJOR FACILITATOR SUPERFAMILY MFS_1"/>
    <property type="match status" value="1"/>
</dbReference>
<dbReference type="SUPFAM" id="SSF103473">
    <property type="entry name" value="MFS general substrate transporter"/>
    <property type="match status" value="1"/>
</dbReference>
<evidence type="ECO:0000256" key="3">
    <source>
        <dbReference type="ARBA" id="ARBA00022475"/>
    </source>
</evidence>
<comment type="subcellular location">
    <subcellularLocation>
        <location evidence="1">Cell membrane</location>
        <topology evidence="1">Multi-pass membrane protein</topology>
    </subcellularLocation>
</comment>
<dbReference type="PROSITE" id="PS50850">
    <property type="entry name" value="MFS"/>
    <property type="match status" value="1"/>
</dbReference>
<organism evidence="9 10">
    <name type="scientific">Sodalis ligni</name>
    <dbReference type="NCBI Taxonomy" id="2697027"/>
    <lineage>
        <taxon>Bacteria</taxon>
        <taxon>Pseudomonadati</taxon>
        <taxon>Pseudomonadota</taxon>
        <taxon>Gammaproteobacteria</taxon>
        <taxon>Enterobacterales</taxon>
        <taxon>Bruguierivoracaceae</taxon>
        <taxon>Sodalis</taxon>
    </lineage>
</organism>
<dbReference type="GO" id="GO:0022857">
    <property type="term" value="F:transmembrane transporter activity"/>
    <property type="evidence" value="ECO:0007669"/>
    <property type="project" value="InterPro"/>
</dbReference>
<feature type="transmembrane region" description="Helical" evidence="7">
    <location>
        <begin position="271"/>
        <end position="292"/>
    </location>
</feature>